<feature type="non-terminal residue" evidence="2">
    <location>
        <position position="182"/>
    </location>
</feature>
<dbReference type="EMBL" id="JAXCGZ010011739">
    <property type="protein sequence ID" value="KAK7074193.1"/>
    <property type="molecule type" value="Genomic_DNA"/>
</dbReference>
<reference evidence="2 3" key="1">
    <citation type="submission" date="2023-11" db="EMBL/GenBank/DDBJ databases">
        <title>Halocaridina rubra genome assembly.</title>
        <authorList>
            <person name="Smith C."/>
        </authorList>
    </citation>
    <scope>NUCLEOTIDE SEQUENCE [LARGE SCALE GENOMIC DNA]</scope>
    <source>
        <strain evidence="2">EP-1</strain>
        <tissue evidence="2">Whole</tissue>
    </source>
</reference>
<organism evidence="2 3">
    <name type="scientific">Halocaridina rubra</name>
    <name type="common">Hawaiian red shrimp</name>
    <dbReference type="NCBI Taxonomy" id="373956"/>
    <lineage>
        <taxon>Eukaryota</taxon>
        <taxon>Metazoa</taxon>
        <taxon>Ecdysozoa</taxon>
        <taxon>Arthropoda</taxon>
        <taxon>Crustacea</taxon>
        <taxon>Multicrustacea</taxon>
        <taxon>Malacostraca</taxon>
        <taxon>Eumalacostraca</taxon>
        <taxon>Eucarida</taxon>
        <taxon>Decapoda</taxon>
        <taxon>Pleocyemata</taxon>
        <taxon>Caridea</taxon>
        <taxon>Atyoidea</taxon>
        <taxon>Atyidae</taxon>
        <taxon>Halocaridina</taxon>
    </lineage>
</organism>
<evidence type="ECO:0000313" key="3">
    <source>
        <dbReference type="Proteomes" id="UP001381693"/>
    </source>
</evidence>
<sequence length="182" mass="20069">MYSPSQPDGDQVVVCSPPQPKEQTIIFRPFQAQGVRTVALRQYQEEVERAATHTSSFQTEEPQTSASTSEAQPERSGSTIVTWRPHETINTSSSSIQTTLAAPIVQIISQPSSPEHQPSSVEIELDVDLLKTWPPHHSFNCIPPCGEWISIDVELLSAESTVIAIKVAAFERLCDDKVDNSQ</sequence>
<evidence type="ECO:0000313" key="2">
    <source>
        <dbReference type="EMBL" id="KAK7074193.1"/>
    </source>
</evidence>
<name>A0AAN8X4G6_HALRR</name>
<dbReference type="AlphaFoldDB" id="A0AAN8X4G6"/>
<proteinExistence type="predicted"/>
<feature type="region of interest" description="Disordered" evidence="1">
    <location>
        <begin position="47"/>
        <end position="82"/>
    </location>
</feature>
<accession>A0AAN8X4G6</accession>
<protein>
    <submittedName>
        <fullName evidence="2">Uncharacterized protein</fullName>
    </submittedName>
</protein>
<dbReference type="Proteomes" id="UP001381693">
    <property type="component" value="Unassembled WGS sequence"/>
</dbReference>
<gene>
    <name evidence="2" type="ORF">SK128_018690</name>
</gene>
<evidence type="ECO:0000256" key="1">
    <source>
        <dbReference type="SAM" id="MobiDB-lite"/>
    </source>
</evidence>
<feature type="compositionally biased region" description="Polar residues" evidence="1">
    <location>
        <begin position="52"/>
        <end position="81"/>
    </location>
</feature>
<keyword evidence="3" id="KW-1185">Reference proteome</keyword>
<comment type="caution">
    <text evidence="2">The sequence shown here is derived from an EMBL/GenBank/DDBJ whole genome shotgun (WGS) entry which is preliminary data.</text>
</comment>